<dbReference type="InterPro" id="IPR036390">
    <property type="entry name" value="WH_DNA-bd_sf"/>
</dbReference>
<keyword evidence="6" id="KW-1185">Reference proteome</keyword>
<evidence type="ECO:0000256" key="1">
    <source>
        <dbReference type="ARBA" id="ARBA00023015"/>
    </source>
</evidence>
<dbReference type="Pfam" id="PF07702">
    <property type="entry name" value="UTRA"/>
    <property type="match status" value="1"/>
</dbReference>
<gene>
    <name evidence="5" type="ORF">LVJ94_39590</name>
</gene>
<evidence type="ECO:0000313" key="6">
    <source>
        <dbReference type="Proteomes" id="UP001374803"/>
    </source>
</evidence>
<sequence>MRDKPPNRAPLYAQIEDALATSMANGTLPQGSQLPPEDSLIAQFNVSRTTVRQAIQNLANRGQVEIRRGKGTFVAKSKITQELTHLTGFVEDMQAQGRRPSARVLQKEVVTASKRVAKYLDLAEGARVVRIRRVRLADGIPVSLDETYLPHAVGKKVLSNDLEKEPIFALLEQKYGTPLVEAEYMLEAVVAEPDVAKALGIKPKSAIFLIERIVYSRGHRPVDYEKLYYRGDQIRFTTRLARQTFAARSTT</sequence>
<dbReference type="InterPro" id="IPR011663">
    <property type="entry name" value="UTRA"/>
</dbReference>
<dbReference type="PANTHER" id="PTHR44846">
    <property type="entry name" value="MANNOSYL-D-GLYCERATE TRANSPORT/METABOLISM SYSTEM REPRESSOR MNGR-RELATED"/>
    <property type="match status" value="1"/>
</dbReference>
<name>A0ABZ2L0B5_9BACT</name>
<organism evidence="5 6">
    <name type="scientific">Pendulispora rubella</name>
    <dbReference type="NCBI Taxonomy" id="2741070"/>
    <lineage>
        <taxon>Bacteria</taxon>
        <taxon>Pseudomonadati</taxon>
        <taxon>Myxococcota</taxon>
        <taxon>Myxococcia</taxon>
        <taxon>Myxococcales</taxon>
        <taxon>Sorangiineae</taxon>
        <taxon>Pendulisporaceae</taxon>
        <taxon>Pendulispora</taxon>
    </lineage>
</organism>
<dbReference type="PRINTS" id="PR00035">
    <property type="entry name" value="HTHGNTR"/>
</dbReference>
<dbReference type="Gene3D" id="3.40.1410.10">
    <property type="entry name" value="Chorismate lyase-like"/>
    <property type="match status" value="1"/>
</dbReference>
<dbReference type="SMART" id="SM00866">
    <property type="entry name" value="UTRA"/>
    <property type="match status" value="1"/>
</dbReference>
<evidence type="ECO:0000256" key="3">
    <source>
        <dbReference type="ARBA" id="ARBA00023163"/>
    </source>
</evidence>
<keyword evidence="2" id="KW-0238">DNA-binding</keyword>
<dbReference type="InterPro" id="IPR050679">
    <property type="entry name" value="Bact_HTH_transcr_reg"/>
</dbReference>
<dbReference type="Pfam" id="PF00392">
    <property type="entry name" value="GntR"/>
    <property type="match status" value="1"/>
</dbReference>
<accession>A0ABZ2L0B5</accession>
<evidence type="ECO:0000313" key="5">
    <source>
        <dbReference type="EMBL" id="WXB02999.1"/>
    </source>
</evidence>
<dbReference type="PROSITE" id="PS50949">
    <property type="entry name" value="HTH_GNTR"/>
    <property type="match status" value="1"/>
</dbReference>
<dbReference type="SUPFAM" id="SSF64288">
    <property type="entry name" value="Chorismate lyase-like"/>
    <property type="match status" value="1"/>
</dbReference>
<protein>
    <submittedName>
        <fullName evidence="5">GntR family transcriptional regulator</fullName>
    </submittedName>
</protein>
<reference evidence="5" key="1">
    <citation type="submission" date="2021-12" db="EMBL/GenBank/DDBJ databases">
        <title>Discovery of the Pendulisporaceae a myxobacterial family with distinct sporulation behavior and unique specialized metabolism.</title>
        <authorList>
            <person name="Garcia R."/>
            <person name="Popoff A."/>
            <person name="Bader C.D."/>
            <person name="Loehr J."/>
            <person name="Walesch S."/>
            <person name="Walt C."/>
            <person name="Boldt J."/>
            <person name="Bunk B."/>
            <person name="Haeckl F.J.F.P.J."/>
            <person name="Gunesch A.P."/>
            <person name="Birkelbach J."/>
            <person name="Nuebel U."/>
            <person name="Pietschmann T."/>
            <person name="Bach T."/>
            <person name="Mueller R."/>
        </authorList>
    </citation>
    <scope>NUCLEOTIDE SEQUENCE</scope>
    <source>
        <strain evidence="5">MSr11367</strain>
    </source>
</reference>
<dbReference type="RefSeq" id="WP_394832625.1">
    <property type="nucleotide sequence ID" value="NZ_CP089929.1"/>
</dbReference>
<proteinExistence type="predicted"/>
<evidence type="ECO:0000259" key="4">
    <source>
        <dbReference type="PROSITE" id="PS50949"/>
    </source>
</evidence>
<keyword evidence="3" id="KW-0804">Transcription</keyword>
<dbReference type="InterPro" id="IPR000524">
    <property type="entry name" value="Tscrpt_reg_HTH_GntR"/>
</dbReference>
<dbReference type="InterPro" id="IPR036388">
    <property type="entry name" value="WH-like_DNA-bd_sf"/>
</dbReference>
<feature type="domain" description="HTH gntR-type" evidence="4">
    <location>
        <begin position="9"/>
        <end position="77"/>
    </location>
</feature>
<dbReference type="EMBL" id="CP089983">
    <property type="protein sequence ID" value="WXB02999.1"/>
    <property type="molecule type" value="Genomic_DNA"/>
</dbReference>
<keyword evidence="1" id="KW-0805">Transcription regulation</keyword>
<dbReference type="Gene3D" id="1.10.10.10">
    <property type="entry name" value="Winged helix-like DNA-binding domain superfamily/Winged helix DNA-binding domain"/>
    <property type="match status" value="1"/>
</dbReference>
<dbReference type="InterPro" id="IPR028978">
    <property type="entry name" value="Chorismate_lyase_/UTRA_dom_sf"/>
</dbReference>
<dbReference type="CDD" id="cd07377">
    <property type="entry name" value="WHTH_GntR"/>
    <property type="match status" value="1"/>
</dbReference>
<dbReference type="Proteomes" id="UP001374803">
    <property type="component" value="Chromosome"/>
</dbReference>
<evidence type="ECO:0000256" key="2">
    <source>
        <dbReference type="ARBA" id="ARBA00023125"/>
    </source>
</evidence>
<dbReference type="PANTHER" id="PTHR44846:SF1">
    <property type="entry name" value="MANNOSYL-D-GLYCERATE TRANSPORT_METABOLISM SYSTEM REPRESSOR MNGR-RELATED"/>
    <property type="match status" value="1"/>
</dbReference>
<dbReference type="SMART" id="SM00345">
    <property type="entry name" value="HTH_GNTR"/>
    <property type="match status" value="1"/>
</dbReference>
<dbReference type="SUPFAM" id="SSF46785">
    <property type="entry name" value="Winged helix' DNA-binding domain"/>
    <property type="match status" value="1"/>
</dbReference>